<keyword evidence="26" id="KW-1185">Reference proteome</keyword>
<dbReference type="PRINTS" id="PR01736">
    <property type="entry name" value="PHPHTRNFRASE"/>
</dbReference>
<dbReference type="InterPro" id="IPR000121">
    <property type="entry name" value="PEP_util_C"/>
</dbReference>
<feature type="domain" description="PEP-utilising enzyme C-terminal" evidence="23">
    <location>
        <begin position="255"/>
        <end position="544"/>
    </location>
</feature>
<dbReference type="InterPro" id="IPR024692">
    <property type="entry name" value="PTS_EI"/>
</dbReference>
<evidence type="ECO:0000256" key="3">
    <source>
        <dbReference type="ARBA" id="ARBA00002728"/>
    </source>
</evidence>
<dbReference type="InterPro" id="IPR006318">
    <property type="entry name" value="PTS_EI-like"/>
</dbReference>
<dbReference type="GO" id="GO:0008965">
    <property type="term" value="F:phosphoenolpyruvate-protein phosphotransferase activity"/>
    <property type="evidence" value="ECO:0007669"/>
    <property type="project" value="UniProtKB-EC"/>
</dbReference>
<dbReference type="InterPro" id="IPR008279">
    <property type="entry name" value="PEP-util_enz_mobile_dom"/>
</dbReference>
<keyword evidence="14 17" id="KW-0418">Kinase</keyword>
<dbReference type="Gene3D" id="1.10.274.10">
    <property type="entry name" value="PtsI, HPr-binding domain"/>
    <property type="match status" value="1"/>
</dbReference>
<dbReference type="RefSeq" id="WP_175562070.1">
    <property type="nucleotide sequence ID" value="NZ_FRFD01000008.1"/>
</dbReference>
<evidence type="ECO:0000259" key="24">
    <source>
        <dbReference type="Pfam" id="PF05524"/>
    </source>
</evidence>
<dbReference type="GO" id="GO:0046872">
    <property type="term" value="F:metal ion binding"/>
    <property type="evidence" value="ECO:0007669"/>
    <property type="project" value="UniProtKB-KW"/>
</dbReference>
<keyword evidence="13 17" id="KW-0479">Metal-binding</keyword>
<evidence type="ECO:0000256" key="20">
    <source>
        <dbReference type="PIRSR" id="PIRSR000732-3"/>
    </source>
</evidence>
<dbReference type="EMBL" id="FRFD01000008">
    <property type="protein sequence ID" value="SHO50622.1"/>
    <property type="molecule type" value="Genomic_DNA"/>
</dbReference>
<proteinExistence type="inferred from homology"/>
<sequence>MNIYKGTGAAKGQALANVIVLREDNYEITKIQISEQAVKKEEEKLKTARASYCRELEDIYDMTVQSLGEESAQIFSAYKEIAMDDVFFAQVLKRREQEQCNVEYALQEEKKSVLKMMESIDDAYIRERAADIENVCKEIIKGILGMQTSDTGLKEQKDDFIVVAGDLSPEDTIRLDKKYLKGFVTEKGGKTSHTVILAKTLGIPAVIGVPGICDKAAGMERIYINGETGEVAGDPDEALITQYQKAKEASESQKRELEKLAQKEAITIDGYKIKICVNTGDQESLNSLDAKICDGIGLFRTEFLYMNHKGYPTEEEQFAVYQTAVQKMEGKEVVIRTLDIGGDKQLDYMELPKEANPFLGYRAIRICLDRKEMFITQLKAILRASAYGSVAIMFPMIVNLEELREAKELVKEAMRRLDSLKENYDKEIKIGVMIETPSAVLLSDKLAREADFFSIGTNDLIQYTTATDRMNEKVQYLYDSCNVSVLRAVRLVAQNAHKEGIEVSICGEAASDEMLIPLWAAMKINKLSMAQAQTMKIKYIITRLSVKEQEALCGQVLEADTMEEVKKYLHSICP</sequence>
<evidence type="ECO:0000256" key="10">
    <source>
        <dbReference type="ARBA" id="ARBA00022597"/>
    </source>
</evidence>
<evidence type="ECO:0000256" key="18">
    <source>
        <dbReference type="PIRSR" id="PIRSR000732-1"/>
    </source>
</evidence>
<evidence type="ECO:0000256" key="8">
    <source>
        <dbReference type="ARBA" id="ARBA00022448"/>
    </source>
</evidence>
<dbReference type="GO" id="GO:0009401">
    <property type="term" value="P:phosphoenolpyruvate-dependent sugar phosphotransferase system"/>
    <property type="evidence" value="ECO:0007669"/>
    <property type="project" value="UniProtKB-KW"/>
</dbReference>
<comment type="function">
    <text evidence="3 17">General (non sugar-specific) component of the phosphoenolpyruvate-dependent sugar phosphotransferase system (sugar PTS). This major carbohydrate active-transport system catalyzes the phosphorylation of incoming sugar substrates concomitantly with their translocation across the cell membrane. Enzyme I transfers the phosphoryl group from phosphoenolpyruvate (PEP) to the phosphoryl carrier protein (HPr).</text>
</comment>
<evidence type="ECO:0000256" key="6">
    <source>
        <dbReference type="ARBA" id="ARBA00012232"/>
    </source>
</evidence>
<comment type="subcellular location">
    <subcellularLocation>
        <location evidence="4 17">Cytoplasm</location>
    </subcellularLocation>
</comment>
<dbReference type="PANTHER" id="PTHR46244">
    <property type="entry name" value="PHOSPHOENOLPYRUVATE-PROTEIN PHOSPHOTRANSFERASE"/>
    <property type="match status" value="1"/>
</dbReference>
<dbReference type="InterPro" id="IPR015813">
    <property type="entry name" value="Pyrv/PenolPyrv_kinase-like_dom"/>
</dbReference>
<evidence type="ECO:0000259" key="22">
    <source>
        <dbReference type="Pfam" id="PF00391"/>
    </source>
</evidence>
<dbReference type="SUPFAM" id="SSF51621">
    <property type="entry name" value="Phosphoenolpyruvate/pyruvate domain"/>
    <property type="match status" value="1"/>
</dbReference>
<evidence type="ECO:0000256" key="9">
    <source>
        <dbReference type="ARBA" id="ARBA00022490"/>
    </source>
</evidence>
<dbReference type="PIRSF" id="PIRSF000732">
    <property type="entry name" value="PTS_enzyme_I"/>
    <property type="match status" value="1"/>
</dbReference>
<feature type="active site" description="Tele-phosphohistidine intermediate" evidence="18">
    <location>
        <position position="193"/>
    </location>
</feature>
<evidence type="ECO:0000256" key="14">
    <source>
        <dbReference type="ARBA" id="ARBA00022777"/>
    </source>
</evidence>
<evidence type="ECO:0000256" key="17">
    <source>
        <dbReference type="PIRNR" id="PIRNR000732"/>
    </source>
</evidence>
<keyword evidence="12 17" id="KW-0598">Phosphotransferase system</keyword>
<dbReference type="InterPro" id="IPR036637">
    <property type="entry name" value="Phosphohistidine_dom_sf"/>
</dbReference>
<evidence type="ECO:0000256" key="15">
    <source>
        <dbReference type="ARBA" id="ARBA00022842"/>
    </source>
</evidence>
<evidence type="ECO:0000256" key="19">
    <source>
        <dbReference type="PIRSR" id="PIRSR000732-2"/>
    </source>
</evidence>
<dbReference type="InterPro" id="IPR040442">
    <property type="entry name" value="Pyrv_kinase-like_dom_sf"/>
</dbReference>
<evidence type="ECO:0000256" key="7">
    <source>
        <dbReference type="ARBA" id="ARBA00016544"/>
    </source>
</evidence>
<dbReference type="GO" id="GO:0016301">
    <property type="term" value="F:kinase activity"/>
    <property type="evidence" value="ECO:0007669"/>
    <property type="project" value="UniProtKB-KW"/>
</dbReference>
<dbReference type="Pfam" id="PF02896">
    <property type="entry name" value="PEP-utilizers_C"/>
    <property type="match status" value="1"/>
</dbReference>
<evidence type="ECO:0000259" key="23">
    <source>
        <dbReference type="Pfam" id="PF02896"/>
    </source>
</evidence>
<dbReference type="Pfam" id="PF05524">
    <property type="entry name" value="PEP-utilisers_N"/>
    <property type="match status" value="1"/>
</dbReference>
<reference evidence="25 26" key="1">
    <citation type="submission" date="2016-12" db="EMBL/GenBank/DDBJ databases">
        <authorList>
            <person name="Song W.-J."/>
            <person name="Kurnit D.M."/>
        </authorList>
    </citation>
    <scope>NUCLEOTIDE SEQUENCE [LARGE SCALE GENOMIC DNA]</scope>
    <source>
        <strain evidence="25 26">DSM 12503</strain>
    </source>
</reference>
<feature type="active site" description="Proton donor" evidence="18">
    <location>
        <position position="506"/>
    </location>
</feature>
<dbReference type="GO" id="GO:0005737">
    <property type="term" value="C:cytoplasm"/>
    <property type="evidence" value="ECO:0007669"/>
    <property type="project" value="UniProtKB-SubCell"/>
</dbReference>
<evidence type="ECO:0000256" key="21">
    <source>
        <dbReference type="SAM" id="Coils"/>
    </source>
</evidence>
<accession>A0A1M7YD99</accession>
<dbReference type="InterPro" id="IPR008731">
    <property type="entry name" value="PTS_EIN"/>
</dbReference>
<dbReference type="AlphaFoldDB" id="A0A1M7YD99"/>
<dbReference type="Proteomes" id="UP000184612">
    <property type="component" value="Unassembled WGS sequence"/>
</dbReference>
<evidence type="ECO:0000256" key="4">
    <source>
        <dbReference type="ARBA" id="ARBA00004496"/>
    </source>
</evidence>
<keyword evidence="10 17" id="KW-0762">Sugar transport</keyword>
<gene>
    <name evidence="25" type="ORF">SAMN02745217_02821</name>
</gene>
<feature type="domain" description="Phosphotransferase system enzyme I N-terminal" evidence="24">
    <location>
        <begin position="5"/>
        <end position="128"/>
    </location>
</feature>
<evidence type="ECO:0000256" key="2">
    <source>
        <dbReference type="ARBA" id="ARBA00001946"/>
    </source>
</evidence>
<keyword evidence="15 17" id="KW-0460">Magnesium</keyword>
<dbReference type="NCBIfam" id="TIGR01417">
    <property type="entry name" value="PTS_I_fam"/>
    <property type="match status" value="1"/>
</dbReference>
<feature type="coiled-coil region" evidence="21">
    <location>
        <begin position="400"/>
        <end position="430"/>
    </location>
</feature>
<comment type="catalytic activity">
    <reaction evidence="1 17">
        <text>L-histidyl-[protein] + phosphoenolpyruvate = N(pros)-phospho-L-histidyl-[protein] + pyruvate</text>
        <dbReference type="Rhea" id="RHEA:23880"/>
        <dbReference type="Rhea" id="RHEA-COMP:9745"/>
        <dbReference type="Rhea" id="RHEA-COMP:9746"/>
        <dbReference type="ChEBI" id="CHEBI:15361"/>
        <dbReference type="ChEBI" id="CHEBI:29979"/>
        <dbReference type="ChEBI" id="CHEBI:58702"/>
        <dbReference type="ChEBI" id="CHEBI:64837"/>
        <dbReference type="EC" id="2.7.3.9"/>
    </reaction>
</comment>
<dbReference type="STRING" id="1121345.SAMN02745217_02821"/>
<dbReference type="EC" id="2.7.3.9" evidence="6 17"/>
<keyword evidence="8 17" id="KW-0813">Transport</keyword>
<dbReference type="InterPro" id="IPR050499">
    <property type="entry name" value="PEP-utilizing_PTS_enzyme"/>
</dbReference>
<evidence type="ECO:0000313" key="25">
    <source>
        <dbReference type="EMBL" id="SHO50622.1"/>
    </source>
</evidence>
<evidence type="ECO:0000256" key="11">
    <source>
        <dbReference type="ARBA" id="ARBA00022679"/>
    </source>
</evidence>
<feature type="binding site" evidence="19">
    <location>
        <position position="469"/>
    </location>
    <ligand>
        <name>phosphoenolpyruvate</name>
        <dbReference type="ChEBI" id="CHEBI:58702"/>
    </ligand>
</feature>
<evidence type="ECO:0000256" key="1">
    <source>
        <dbReference type="ARBA" id="ARBA00000683"/>
    </source>
</evidence>
<evidence type="ECO:0000256" key="16">
    <source>
        <dbReference type="ARBA" id="ARBA00033235"/>
    </source>
</evidence>
<dbReference type="Gene3D" id="3.50.30.10">
    <property type="entry name" value="Phosphohistidine domain"/>
    <property type="match status" value="1"/>
</dbReference>
<dbReference type="Gene3D" id="3.20.20.60">
    <property type="entry name" value="Phosphoenolpyruvate-binding domains"/>
    <property type="match status" value="1"/>
</dbReference>
<dbReference type="InterPro" id="IPR036618">
    <property type="entry name" value="PtsI_HPr-bd_sf"/>
</dbReference>
<feature type="binding site" evidence="19">
    <location>
        <begin position="458"/>
        <end position="459"/>
    </location>
    <ligand>
        <name>phosphoenolpyruvate</name>
        <dbReference type="ChEBI" id="CHEBI:58702"/>
    </ligand>
</feature>
<feature type="binding site" evidence="20">
    <location>
        <position position="459"/>
    </location>
    <ligand>
        <name>Mg(2+)</name>
        <dbReference type="ChEBI" id="CHEBI:18420"/>
    </ligand>
</feature>
<dbReference type="Pfam" id="PF00391">
    <property type="entry name" value="PEP-utilizers"/>
    <property type="match status" value="1"/>
</dbReference>
<organism evidence="25 26">
    <name type="scientific">Anaerocolumna xylanovorans DSM 12503</name>
    <dbReference type="NCBI Taxonomy" id="1121345"/>
    <lineage>
        <taxon>Bacteria</taxon>
        <taxon>Bacillati</taxon>
        <taxon>Bacillota</taxon>
        <taxon>Clostridia</taxon>
        <taxon>Lachnospirales</taxon>
        <taxon>Lachnospiraceae</taxon>
        <taxon>Anaerocolumna</taxon>
    </lineage>
</organism>
<keyword evidence="9 17" id="KW-0963">Cytoplasm</keyword>
<feature type="domain" description="PEP-utilising enzyme mobile" evidence="22">
    <location>
        <begin position="158"/>
        <end position="229"/>
    </location>
</feature>
<name>A0A1M7YD99_9FIRM</name>
<feature type="binding site" evidence="19">
    <location>
        <position position="336"/>
    </location>
    <ligand>
        <name>phosphoenolpyruvate</name>
        <dbReference type="ChEBI" id="CHEBI:58702"/>
    </ligand>
</feature>
<dbReference type="SUPFAM" id="SSF47831">
    <property type="entry name" value="Enzyme I of the PEP:sugar phosphotransferase system HPr-binding (sub)domain"/>
    <property type="match status" value="1"/>
</dbReference>
<feature type="binding site" evidence="20">
    <location>
        <position position="435"/>
    </location>
    <ligand>
        <name>Mg(2+)</name>
        <dbReference type="ChEBI" id="CHEBI:18420"/>
    </ligand>
</feature>
<dbReference type="PANTHER" id="PTHR46244:SF3">
    <property type="entry name" value="PHOSPHOENOLPYRUVATE-PROTEIN PHOSPHOTRANSFERASE"/>
    <property type="match status" value="1"/>
</dbReference>
<comment type="cofactor">
    <cofactor evidence="2 17 20">
        <name>Mg(2+)</name>
        <dbReference type="ChEBI" id="CHEBI:18420"/>
    </cofactor>
</comment>
<protein>
    <recommendedName>
        <fullName evidence="7 17">Phosphoenolpyruvate-protein phosphotransferase</fullName>
        <ecNumber evidence="6 17">2.7.3.9</ecNumber>
    </recommendedName>
    <alternativeName>
        <fullName evidence="16 17">Phosphotransferase system, enzyme I</fullName>
    </alternativeName>
</protein>
<evidence type="ECO:0000313" key="26">
    <source>
        <dbReference type="Proteomes" id="UP000184612"/>
    </source>
</evidence>
<keyword evidence="11 17" id="KW-0808">Transferase</keyword>
<evidence type="ECO:0000256" key="5">
    <source>
        <dbReference type="ARBA" id="ARBA00007837"/>
    </source>
</evidence>
<comment type="similarity">
    <text evidence="5 17">Belongs to the PEP-utilizing enzyme family.</text>
</comment>
<feature type="binding site" evidence="19">
    <location>
        <position position="300"/>
    </location>
    <ligand>
        <name>phosphoenolpyruvate</name>
        <dbReference type="ChEBI" id="CHEBI:58702"/>
    </ligand>
</feature>
<keyword evidence="21" id="KW-0175">Coiled coil</keyword>
<evidence type="ECO:0000256" key="13">
    <source>
        <dbReference type="ARBA" id="ARBA00022723"/>
    </source>
</evidence>
<evidence type="ECO:0000256" key="12">
    <source>
        <dbReference type="ARBA" id="ARBA00022683"/>
    </source>
</evidence>
<dbReference type="SUPFAM" id="SSF52009">
    <property type="entry name" value="Phosphohistidine domain"/>
    <property type="match status" value="1"/>
</dbReference>